<reference evidence="3" key="1">
    <citation type="submission" date="2016-10" db="EMBL/GenBank/DDBJ databases">
        <authorList>
            <person name="Varghese N."/>
            <person name="Submissions S."/>
        </authorList>
    </citation>
    <scope>NUCLEOTIDE SEQUENCE [LARGE SCALE GENOMIC DNA]</scope>
    <source>
        <strain evidence="3">XJ109</strain>
    </source>
</reference>
<keyword evidence="2" id="KW-0540">Nuclease</keyword>
<dbReference type="STRING" id="684065.SAMN05421738_107150"/>
<dbReference type="SUPFAM" id="SSF52540">
    <property type="entry name" value="P-loop containing nucleoside triphosphate hydrolases"/>
    <property type="match status" value="1"/>
</dbReference>
<feature type="coiled-coil region" evidence="1">
    <location>
        <begin position="383"/>
        <end position="502"/>
    </location>
</feature>
<dbReference type="AlphaFoldDB" id="A0A1I4WSW1"/>
<accession>A0A1I4WSW1</accession>
<dbReference type="PANTHER" id="PTHR32114:SF2">
    <property type="entry name" value="ABC TRANSPORTER ABCH.3"/>
    <property type="match status" value="1"/>
</dbReference>
<organism evidence="2 3">
    <name type="scientific">Algoriella xinjiangensis</name>
    <dbReference type="NCBI Taxonomy" id="684065"/>
    <lineage>
        <taxon>Bacteria</taxon>
        <taxon>Pseudomonadati</taxon>
        <taxon>Bacteroidota</taxon>
        <taxon>Flavobacteriia</taxon>
        <taxon>Flavobacteriales</taxon>
        <taxon>Weeksellaceae</taxon>
        <taxon>Algoriella</taxon>
    </lineage>
</organism>
<feature type="coiled-coil region" evidence="1">
    <location>
        <begin position="667"/>
        <end position="701"/>
    </location>
</feature>
<dbReference type="GO" id="GO:0004527">
    <property type="term" value="F:exonuclease activity"/>
    <property type="evidence" value="ECO:0007669"/>
    <property type="project" value="UniProtKB-KW"/>
</dbReference>
<dbReference type="RefSeq" id="WP_092908202.1">
    <property type="nucleotide sequence ID" value="NZ_FOUZ01000007.1"/>
</dbReference>
<dbReference type="EMBL" id="FOUZ01000007">
    <property type="protein sequence ID" value="SFN16402.1"/>
    <property type="molecule type" value="Genomic_DNA"/>
</dbReference>
<evidence type="ECO:0000256" key="1">
    <source>
        <dbReference type="SAM" id="Coils"/>
    </source>
</evidence>
<name>A0A1I4WSW1_9FLAO</name>
<dbReference type="PANTHER" id="PTHR32114">
    <property type="entry name" value="ABC TRANSPORTER ABCH.3"/>
    <property type="match status" value="1"/>
</dbReference>
<keyword evidence="2" id="KW-0269">Exonuclease</keyword>
<evidence type="ECO:0000313" key="2">
    <source>
        <dbReference type="EMBL" id="SFN16402.1"/>
    </source>
</evidence>
<keyword evidence="3" id="KW-1185">Reference proteome</keyword>
<dbReference type="InterPro" id="IPR027417">
    <property type="entry name" value="P-loop_NTPase"/>
</dbReference>
<dbReference type="Gene3D" id="3.40.50.300">
    <property type="entry name" value="P-loop containing nucleotide triphosphate hydrolases"/>
    <property type="match status" value="2"/>
</dbReference>
<sequence>MMKFKKIEISGFRIYDDPKDATFDLTTASDKPAGFISLYAPNGFGKTSFYDAVEYGITGSINRFFVGKRELDKLANFQNQENELSFIRNIKSPPERETYINITTDSDKESIISKKFKKHGNQTHDLNFKIKPEVHEFQKVILSQEWITAFLTEQDGEYRYEKFMEIPELSSINEYYNKLKQTYSVHDSKKNKLKDNIVEFEKSIQNIDSENLLDTVNNQIQLLVEKFKEQSLTFLSLESTKEDIKRLKDIIANRTISSNNESKLIKLLEYVDVSKSGNDSIMGIKAYFTIQDSNQRNHKRLLEIQQLIERFESFEKIGIEIDNTKKSQQNYIDDKNRVTKLILDFLEYERILKEIQGKIRTISQKEINTEDINKQLGELNRTEIELRSQLETVLRQLEELATKKAKIPELKVEFENLNNLIQKTGKELKDKKGQADKKEKKQRELESAITNLQRIIKEITDGVYPQISNSENQEISELVQTLKESEQLLSNENTTLKSLNSTLKQQETLNQTISDFIKAGLSIVNERQSSSCPLCEEKYDSYSALVEKITNNKALDETLKTLLAQKSKSELRISDLTTNIKESKEQLLDIYKKQLDGLSTKNQEERQLLESLRLNIKDIEFELNILKEKNEIQKLDIKGLSFEIFEKQIDENLIEVIKVRDIVKPKLSANKEAIDKVKEQLDFLKNQIDLLKKENESLINNEKYVSVTGWFNEYFPGKEINKELLLQRDSSLTQSISQFAIRLKVADEKYDTLNQELTSFKKENLLQEKLDLGKLTHENVAKLTAYRYFLKDNLDIDLSQMNETILSNIIEEKQTKYKADLEYTRSIQLEFQKLEKFSENVWPFLQSENAKMKLVDAMEELHFLEKTVEPVIKTECDNAKTYLENRIKNFFYEELINKLYRKIDPHPDFKSVKFKANFDSDHPRLDVFVENIKNENVLIPNLYFSTAQINILSLSIFLASALNSKEYDCIFIDDPIQSMDSVNVLSTIDLFRSLVVNEGKQIILSTHDENFHNLLMKKIPMDLFESKFIELEAFGKIKNYPPN</sequence>
<keyword evidence="2" id="KW-0378">Hydrolase</keyword>
<dbReference type="Proteomes" id="UP000199149">
    <property type="component" value="Unassembled WGS sequence"/>
</dbReference>
<evidence type="ECO:0000313" key="3">
    <source>
        <dbReference type="Proteomes" id="UP000199149"/>
    </source>
</evidence>
<proteinExistence type="predicted"/>
<dbReference type="OrthoDB" id="7029750at2"/>
<gene>
    <name evidence="2" type="ORF">SAMN05421738_107150</name>
</gene>
<protein>
    <submittedName>
        <fullName evidence="2">Exonuclease SbcC</fullName>
    </submittedName>
</protein>
<feature type="coiled-coil region" evidence="1">
    <location>
        <begin position="566"/>
        <end position="629"/>
    </location>
</feature>
<keyword evidence="1" id="KW-0175">Coiled coil</keyword>